<organism evidence="1 2">
    <name type="scientific">Diatraea saccharalis</name>
    <name type="common">sugarcane borer</name>
    <dbReference type="NCBI Taxonomy" id="40085"/>
    <lineage>
        <taxon>Eukaryota</taxon>
        <taxon>Metazoa</taxon>
        <taxon>Ecdysozoa</taxon>
        <taxon>Arthropoda</taxon>
        <taxon>Hexapoda</taxon>
        <taxon>Insecta</taxon>
        <taxon>Pterygota</taxon>
        <taxon>Neoptera</taxon>
        <taxon>Endopterygota</taxon>
        <taxon>Lepidoptera</taxon>
        <taxon>Glossata</taxon>
        <taxon>Ditrysia</taxon>
        <taxon>Pyraloidea</taxon>
        <taxon>Crambidae</taxon>
        <taxon>Crambinae</taxon>
        <taxon>Diatraea</taxon>
    </lineage>
</organism>
<keyword evidence="2" id="KW-1185">Reference proteome</keyword>
<protein>
    <submittedName>
        <fullName evidence="1">Uncharacterized protein</fullName>
    </submittedName>
</protein>
<dbReference type="EMBL" id="OU893335">
    <property type="protein sequence ID" value="CAG9792225.1"/>
    <property type="molecule type" value="Genomic_DNA"/>
</dbReference>
<name>A0A9N9R823_9NEOP</name>
<accession>A0A9N9R823</accession>
<sequence length="120" mass="14034">MRCYTTAAPERPSYAKTATEQARPMDRFTREAWMGNSWICTAIKDADRETRCRHITMRDDLAPFHYDDTLYDRVKEYFAIDSLGISKEERVSPNDTRARELFDTTTKRVNGRDTTNVVSR</sequence>
<dbReference type="Proteomes" id="UP001153714">
    <property type="component" value="Chromosome 4"/>
</dbReference>
<reference evidence="1" key="1">
    <citation type="submission" date="2021-12" db="EMBL/GenBank/DDBJ databases">
        <authorList>
            <person name="King R."/>
        </authorList>
    </citation>
    <scope>NUCLEOTIDE SEQUENCE</scope>
</reference>
<dbReference type="OrthoDB" id="10048737at2759"/>
<reference evidence="1" key="2">
    <citation type="submission" date="2022-10" db="EMBL/GenBank/DDBJ databases">
        <authorList>
            <consortium name="ENA_rothamsted_submissions"/>
            <consortium name="culmorum"/>
            <person name="King R."/>
        </authorList>
    </citation>
    <scope>NUCLEOTIDE SEQUENCE</scope>
</reference>
<evidence type="ECO:0000313" key="1">
    <source>
        <dbReference type="EMBL" id="CAG9792225.1"/>
    </source>
</evidence>
<gene>
    <name evidence="1" type="ORF">DIATSA_LOCUS9776</name>
</gene>
<evidence type="ECO:0000313" key="2">
    <source>
        <dbReference type="Proteomes" id="UP001153714"/>
    </source>
</evidence>
<dbReference type="AlphaFoldDB" id="A0A9N9R823"/>
<proteinExistence type="predicted"/>